<evidence type="ECO:0000313" key="2">
    <source>
        <dbReference type="EMBL" id="TVY86619.1"/>
    </source>
</evidence>
<keyword evidence="3" id="KW-1185">Reference proteome</keyword>
<feature type="region of interest" description="Disordered" evidence="1">
    <location>
        <begin position="181"/>
        <end position="203"/>
    </location>
</feature>
<gene>
    <name evidence="2" type="ORF">LAWI1_G007016</name>
</gene>
<evidence type="ECO:0000256" key="1">
    <source>
        <dbReference type="SAM" id="MobiDB-lite"/>
    </source>
</evidence>
<protein>
    <submittedName>
        <fullName evidence="2">Uncharacterized protein</fullName>
    </submittedName>
</protein>
<evidence type="ECO:0000313" key="3">
    <source>
        <dbReference type="Proteomes" id="UP000315522"/>
    </source>
</evidence>
<proteinExistence type="predicted"/>
<reference evidence="2 3" key="1">
    <citation type="submission" date="2018-05" db="EMBL/GenBank/DDBJ databases">
        <title>Genome sequencing and assembly of the regulated plant pathogen Lachnellula willkommii and related sister species for the development of diagnostic species identification markers.</title>
        <authorList>
            <person name="Giroux E."/>
            <person name="Bilodeau G."/>
        </authorList>
    </citation>
    <scope>NUCLEOTIDE SEQUENCE [LARGE SCALE GENOMIC DNA]</scope>
    <source>
        <strain evidence="2 3">CBS 172.35</strain>
    </source>
</reference>
<accession>A0A559M0Z7</accession>
<feature type="region of interest" description="Disordered" evidence="1">
    <location>
        <begin position="29"/>
        <end position="50"/>
    </location>
</feature>
<dbReference type="EMBL" id="QGML01003278">
    <property type="protein sequence ID" value="TVY86619.1"/>
    <property type="molecule type" value="Genomic_DNA"/>
</dbReference>
<dbReference type="AlphaFoldDB" id="A0A559M0Z7"/>
<sequence>MAYILDIIALDAALEKLTLSAANQLDTMDTDHDSDLATDDMEMDPNTRTRTPDTFMKTAIPLDCTSTEPTMPEDMRLEMSSSEILIPDNDFDKCSISETSSTASTFSFEMSPFNDRSLRTRDARMANAILALDEDVPMDVDASIKALWENNHGTTSSTMDYLTDDNYLDYKELAAEKKAATPALPKSKAHQAHRAPKSTPGLTLDAAETRIMARMLQDRMIALTAICNELPTRRQRSPTEY</sequence>
<name>A0A559M0Z7_9HELO</name>
<dbReference type="Proteomes" id="UP000315522">
    <property type="component" value="Unassembled WGS sequence"/>
</dbReference>
<comment type="caution">
    <text evidence="2">The sequence shown here is derived from an EMBL/GenBank/DDBJ whole genome shotgun (WGS) entry which is preliminary data.</text>
</comment>
<organism evidence="2 3">
    <name type="scientific">Lachnellula willkommii</name>
    <dbReference type="NCBI Taxonomy" id="215461"/>
    <lineage>
        <taxon>Eukaryota</taxon>
        <taxon>Fungi</taxon>
        <taxon>Dikarya</taxon>
        <taxon>Ascomycota</taxon>
        <taxon>Pezizomycotina</taxon>
        <taxon>Leotiomycetes</taxon>
        <taxon>Helotiales</taxon>
        <taxon>Lachnaceae</taxon>
        <taxon>Lachnellula</taxon>
    </lineage>
</organism>
<feature type="compositionally biased region" description="Basic residues" evidence="1">
    <location>
        <begin position="187"/>
        <end position="196"/>
    </location>
</feature>